<accession>A0A381XND7</accession>
<sequence length="142" mass="16842">MGLFGRKRANCTICNKEITHKHKAKREWYVKSPLCGDCYLDKMKQSYDATITQSCVVCKIKSKVTDLWEPRWQWDMEGLLCKKCFDEKESNFKTDKDFCSICGCKLKAFNRFHPKSKWKLKGLLCKNCWDSQKIHEKENRSK</sequence>
<proteinExistence type="predicted"/>
<dbReference type="EMBL" id="UINC01015796">
    <property type="protein sequence ID" value="SVA66259.1"/>
    <property type="molecule type" value="Genomic_DNA"/>
</dbReference>
<evidence type="ECO:0000313" key="1">
    <source>
        <dbReference type="EMBL" id="SVA66259.1"/>
    </source>
</evidence>
<organism evidence="1">
    <name type="scientific">marine metagenome</name>
    <dbReference type="NCBI Taxonomy" id="408172"/>
    <lineage>
        <taxon>unclassified sequences</taxon>
        <taxon>metagenomes</taxon>
        <taxon>ecological metagenomes</taxon>
    </lineage>
</organism>
<dbReference type="AlphaFoldDB" id="A0A381XND7"/>
<gene>
    <name evidence="1" type="ORF">METZ01_LOCUS119113</name>
</gene>
<protein>
    <submittedName>
        <fullName evidence="1">Uncharacterized protein</fullName>
    </submittedName>
</protein>
<name>A0A381XND7_9ZZZZ</name>
<reference evidence="1" key="1">
    <citation type="submission" date="2018-05" db="EMBL/GenBank/DDBJ databases">
        <authorList>
            <person name="Lanie J.A."/>
            <person name="Ng W.-L."/>
            <person name="Kazmierczak K.M."/>
            <person name="Andrzejewski T.M."/>
            <person name="Davidsen T.M."/>
            <person name="Wayne K.J."/>
            <person name="Tettelin H."/>
            <person name="Glass J.I."/>
            <person name="Rusch D."/>
            <person name="Podicherti R."/>
            <person name="Tsui H.-C.T."/>
            <person name="Winkler M.E."/>
        </authorList>
    </citation>
    <scope>NUCLEOTIDE SEQUENCE</scope>
</reference>